<dbReference type="AlphaFoldDB" id="A0A8H3ELC1"/>
<dbReference type="EMBL" id="CAJPDQ010000004">
    <property type="protein sequence ID" value="CAF9908629.1"/>
    <property type="molecule type" value="Genomic_DNA"/>
</dbReference>
<gene>
    <name evidence="2" type="ORF">GOMPHAMPRED_006221</name>
</gene>
<evidence type="ECO:0000313" key="2">
    <source>
        <dbReference type="EMBL" id="CAF9908629.1"/>
    </source>
</evidence>
<evidence type="ECO:0000256" key="1">
    <source>
        <dbReference type="SAM" id="MobiDB-lite"/>
    </source>
</evidence>
<organism evidence="2 3">
    <name type="scientific">Gomphillus americanus</name>
    <dbReference type="NCBI Taxonomy" id="1940652"/>
    <lineage>
        <taxon>Eukaryota</taxon>
        <taxon>Fungi</taxon>
        <taxon>Dikarya</taxon>
        <taxon>Ascomycota</taxon>
        <taxon>Pezizomycotina</taxon>
        <taxon>Lecanoromycetes</taxon>
        <taxon>OSLEUM clade</taxon>
        <taxon>Ostropomycetidae</taxon>
        <taxon>Ostropales</taxon>
        <taxon>Graphidaceae</taxon>
        <taxon>Gomphilloideae</taxon>
        <taxon>Gomphillus</taxon>
    </lineage>
</organism>
<accession>A0A8H3ELC1</accession>
<sequence>MSQKFKAHYSGAVNCLLPDPPQAPAPHVPLGIVSGNSGASGITPPPNTPAVSPTRRGS</sequence>
<reference evidence="2" key="1">
    <citation type="submission" date="2021-03" db="EMBL/GenBank/DDBJ databases">
        <authorList>
            <person name="Tagirdzhanova G."/>
        </authorList>
    </citation>
    <scope>NUCLEOTIDE SEQUENCE</scope>
</reference>
<dbReference type="Proteomes" id="UP000664169">
    <property type="component" value="Unassembled WGS sequence"/>
</dbReference>
<comment type="caution">
    <text evidence="2">The sequence shown here is derived from an EMBL/GenBank/DDBJ whole genome shotgun (WGS) entry which is preliminary data.</text>
</comment>
<proteinExistence type="predicted"/>
<name>A0A8H3ELC1_9LECA</name>
<protein>
    <submittedName>
        <fullName evidence="2">Uncharacterized protein</fullName>
    </submittedName>
</protein>
<evidence type="ECO:0000313" key="3">
    <source>
        <dbReference type="Proteomes" id="UP000664169"/>
    </source>
</evidence>
<keyword evidence="3" id="KW-1185">Reference proteome</keyword>
<feature type="region of interest" description="Disordered" evidence="1">
    <location>
        <begin position="26"/>
        <end position="58"/>
    </location>
</feature>